<keyword evidence="3" id="KW-1185">Reference proteome</keyword>
<dbReference type="Proteomes" id="UP000011865">
    <property type="component" value="Segment"/>
</dbReference>
<dbReference type="KEGG" id="vg:15041792"/>
<accession>M4HN58</accession>
<protein>
    <submittedName>
        <fullName evidence="2">Putative membrane protein</fullName>
    </submittedName>
</protein>
<reference evidence="2 3" key="1">
    <citation type="journal article" date="2013" name="Virol. J.">
        <title>Genome sequence and analysis of a broad-host range lytic bacteriophage that infects the Bacillus cereus group.</title>
        <authorList>
            <person name="El-Arabi T.F."/>
            <person name="Griffiths M.W."/>
            <person name="She Y.M."/>
            <person name="Villegas A."/>
            <person name="Lingohr E.J."/>
            <person name="Kropinski A.M."/>
        </authorList>
    </citation>
    <scope>NUCLEOTIDE SEQUENCE [LARGE SCALE GENOMIC DNA]</scope>
</reference>
<dbReference type="OrthoDB" id="27246at10239"/>
<keyword evidence="1" id="KW-0472">Membrane</keyword>
<proteinExistence type="predicted"/>
<sequence>MIKKNVESVKDEGREKGMNKWVTILLHNLGIIALTAFVFYLTRNYWTLAILICLASSKKEDN</sequence>
<keyword evidence="1" id="KW-0812">Transmembrane</keyword>
<evidence type="ECO:0000313" key="3">
    <source>
        <dbReference type="Proteomes" id="UP000011865"/>
    </source>
</evidence>
<name>M4HN58_9CAUD</name>
<dbReference type="EMBL" id="JX094431">
    <property type="protein sequence ID" value="AFQ96343.1"/>
    <property type="molecule type" value="Genomic_DNA"/>
</dbReference>
<gene>
    <name evidence="2" type="primary">orf035</name>
</gene>
<dbReference type="GeneID" id="15041792"/>
<evidence type="ECO:0000313" key="2">
    <source>
        <dbReference type="EMBL" id="AFQ96343.1"/>
    </source>
</evidence>
<dbReference type="RefSeq" id="YP_007676933.1">
    <property type="nucleotide sequence ID" value="NC_020873.1"/>
</dbReference>
<keyword evidence="1" id="KW-1133">Transmembrane helix</keyword>
<feature type="transmembrane region" description="Helical" evidence="1">
    <location>
        <begin position="21"/>
        <end position="41"/>
    </location>
</feature>
<organism evidence="2 3">
    <name type="scientific">Bacillus phage vB_BceM_Bc431v3</name>
    <dbReference type="NCBI Taxonomy" id="1195072"/>
    <lineage>
        <taxon>Viruses</taxon>
        <taxon>Duplodnaviria</taxon>
        <taxon>Heunggongvirae</taxon>
        <taxon>Uroviricota</taxon>
        <taxon>Caudoviricetes</taxon>
        <taxon>Herelleviridae</taxon>
        <taxon>Bastillevirinae</taxon>
        <taxon>Caeruleovirus</taxon>
        <taxon>Caeruleovirus Bc431</taxon>
    </lineage>
</organism>
<evidence type="ECO:0000256" key="1">
    <source>
        <dbReference type="SAM" id="Phobius"/>
    </source>
</evidence>